<evidence type="ECO:0000259" key="3">
    <source>
        <dbReference type="Pfam" id="PF13354"/>
    </source>
</evidence>
<protein>
    <recommendedName>
        <fullName evidence="3">Beta-lactamase class A catalytic domain-containing protein</fullName>
    </recommendedName>
</protein>
<feature type="signal peptide" evidence="2">
    <location>
        <begin position="1"/>
        <end position="32"/>
    </location>
</feature>
<keyword evidence="2" id="KW-0732">Signal</keyword>
<keyword evidence="5" id="KW-1185">Reference proteome</keyword>
<dbReference type="Proteomes" id="UP000630718">
    <property type="component" value="Unassembled WGS sequence"/>
</dbReference>
<evidence type="ECO:0000256" key="1">
    <source>
        <dbReference type="SAM" id="MobiDB-lite"/>
    </source>
</evidence>
<dbReference type="RefSeq" id="WP_190206338.1">
    <property type="nucleotide sequence ID" value="NZ_BNBI01000010.1"/>
</dbReference>
<dbReference type="GO" id="GO:0046677">
    <property type="term" value="P:response to antibiotic"/>
    <property type="evidence" value="ECO:0007669"/>
    <property type="project" value="InterPro"/>
</dbReference>
<dbReference type="InterPro" id="IPR000871">
    <property type="entry name" value="Beta-lactam_class-A"/>
</dbReference>
<feature type="domain" description="Beta-lactamase class A catalytic" evidence="3">
    <location>
        <begin position="149"/>
        <end position="258"/>
    </location>
</feature>
<accession>A0A919ANE7</accession>
<reference evidence="4" key="2">
    <citation type="submission" date="2020-09" db="EMBL/GenBank/DDBJ databases">
        <authorList>
            <person name="Sun Q."/>
            <person name="Ohkuma M."/>
        </authorList>
    </citation>
    <scope>NUCLEOTIDE SEQUENCE</scope>
    <source>
        <strain evidence="4">JCM 4477</strain>
    </source>
</reference>
<organism evidence="4 5">
    <name type="scientific">Streptomyces fumanus</name>
    <dbReference type="NCBI Taxonomy" id="67302"/>
    <lineage>
        <taxon>Bacteria</taxon>
        <taxon>Bacillati</taxon>
        <taxon>Actinomycetota</taxon>
        <taxon>Actinomycetes</taxon>
        <taxon>Kitasatosporales</taxon>
        <taxon>Streptomycetaceae</taxon>
        <taxon>Streptomyces</taxon>
    </lineage>
</organism>
<feature type="chain" id="PRO_5037884984" description="Beta-lactamase class A catalytic domain-containing protein" evidence="2">
    <location>
        <begin position="33"/>
        <end position="329"/>
    </location>
</feature>
<feature type="region of interest" description="Disordered" evidence="1">
    <location>
        <begin position="34"/>
        <end position="79"/>
    </location>
</feature>
<dbReference type="Gene3D" id="3.40.710.10">
    <property type="entry name" value="DD-peptidase/beta-lactamase superfamily"/>
    <property type="match status" value="1"/>
</dbReference>
<dbReference type="InterPro" id="IPR012338">
    <property type="entry name" value="Beta-lactam/transpept-like"/>
</dbReference>
<evidence type="ECO:0000313" key="4">
    <source>
        <dbReference type="EMBL" id="GHF16321.1"/>
    </source>
</evidence>
<dbReference type="PANTHER" id="PTHR35333:SF3">
    <property type="entry name" value="BETA-LACTAMASE-TYPE TRANSPEPTIDASE FOLD CONTAINING PROTEIN"/>
    <property type="match status" value="1"/>
</dbReference>
<dbReference type="GO" id="GO:0008800">
    <property type="term" value="F:beta-lactamase activity"/>
    <property type="evidence" value="ECO:0007669"/>
    <property type="project" value="InterPro"/>
</dbReference>
<dbReference type="Pfam" id="PF13354">
    <property type="entry name" value="Beta-lactamase2"/>
    <property type="match status" value="1"/>
</dbReference>
<feature type="compositionally biased region" description="Low complexity" evidence="1">
    <location>
        <begin position="34"/>
        <end position="64"/>
    </location>
</feature>
<evidence type="ECO:0000256" key="2">
    <source>
        <dbReference type="SAM" id="SignalP"/>
    </source>
</evidence>
<dbReference type="AlphaFoldDB" id="A0A919ANE7"/>
<dbReference type="GO" id="GO:0030655">
    <property type="term" value="P:beta-lactam antibiotic catabolic process"/>
    <property type="evidence" value="ECO:0007669"/>
    <property type="project" value="InterPro"/>
</dbReference>
<name>A0A919ANE7_9ACTN</name>
<gene>
    <name evidence="4" type="ORF">GCM10018772_46870</name>
</gene>
<dbReference type="EMBL" id="BNBI01000010">
    <property type="protein sequence ID" value="GHF16321.1"/>
    <property type="molecule type" value="Genomic_DNA"/>
</dbReference>
<reference evidence="4" key="1">
    <citation type="journal article" date="2014" name="Int. J. Syst. Evol. Microbiol.">
        <title>Complete genome sequence of Corynebacterium casei LMG S-19264T (=DSM 44701T), isolated from a smear-ripened cheese.</title>
        <authorList>
            <consortium name="US DOE Joint Genome Institute (JGI-PGF)"/>
            <person name="Walter F."/>
            <person name="Albersmeier A."/>
            <person name="Kalinowski J."/>
            <person name="Ruckert C."/>
        </authorList>
    </citation>
    <scope>NUCLEOTIDE SEQUENCE</scope>
    <source>
        <strain evidence="4">JCM 4477</strain>
    </source>
</reference>
<dbReference type="PANTHER" id="PTHR35333">
    <property type="entry name" value="BETA-LACTAMASE"/>
    <property type="match status" value="1"/>
</dbReference>
<comment type="caution">
    <text evidence="4">The sequence shown here is derived from an EMBL/GenBank/DDBJ whole genome shotgun (WGS) entry which is preliminary data.</text>
</comment>
<dbReference type="SUPFAM" id="SSF56601">
    <property type="entry name" value="beta-lactamase/transpeptidase-like"/>
    <property type="match status" value="1"/>
</dbReference>
<sequence>MGSSRLRLTFLTLACATVLGGAAGTVYLNAHASTSTASSPSSAPASASATSPATASAPSSSAPADGEASVEPSAEPSVDRDALLAKAVAAVPRTDDTEVAVSVLDTETGQKAAYGDGAFATASIVKVDILATLLLQAQEAGRRLTATERTYATAMIQNSDNASTTALWRVIGRAEGLDAANERFGLTETEGGDGELWGLTRTTAADQIALLRQVFEAEGSELSTASRAYVQGLMGRIAAGQDWGVSAAGSSSALKNGWLPRSTTGLWVINSIGRVVSGGHAYLVAALSQGNATQTAGISLVEAMAKAAVSVCGESGETGAAAAGAQSSS</sequence>
<dbReference type="InterPro" id="IPR045155">
    <property type="entry name" value="Beta-lactam_cat"/>
</dbReference>
<evidence type="ECO:0000313" key="5">
    <source>
        <dbReference type="Proteomes" id="UP000630718"/>
    </source>
</evidence>
<proteinExistence type="predicted"/>